<evidence type="ECO:0000313" key="1">
    <source>
        <dbReference type="EMBL" id="KAH3868109.1"/>
    </source>
</evidence>
<proteinExistence type="predicted"/>
<evidence type="ECO:0000313" key="2">
    <source>
        <dbReference type="Proteomes" id="UP000828390"/>
    </source>
</evidence>
<dbReference type="Proteomes" id="UP000828390">
    <property type="component" value="Unassembled WGS sequence"/>
</dbReference>
<organism evidence="1 2">
    <name type="scientific">Dreissena polymorpha</name>
    <name type="common">Zebra mussel</name>
    <name type="synonym">Mytilus polymorpha</name>
    <dbReference type="NCBI Taxonomy" id="45954"/>
    <lineage>
        <taxon>Eukaryota</taxon>
        <taxon>Metazoa</taxon>
        <taxon>Spiralia</taxon>
        <taxon>Lophotrochozoa</taxon>
        <taxon>Mollusca</taxon>
        <taxon>Bivalvia</taxon>
        <taxon>Autobranchia</taxon>
        <taxon>Heteroconchia</taxon>
        <taxon>Euheterodonta</taxon>
        <taxon>Imparidentia</taxon>
        <taxon>Neoheterodontei</taxon>
        <taxon>Myida</taxon>
        <taxon>Dreissenoidea</taxon>
        <taxon>Dreissenidae</taxon>
        <taxon>Dreissena</taxon>
    </lineage>
</organism>
<protein>
    <submittedName>
        <fullName evidence="1">Uncharacterized protein</fullName>
    </submittedName>
</protein>
<reference evidence="1" key="2">
    <citation type="submission" date="2020-11" db="EMBL/GenBank/DDBJ databases">
        <authorList>
            <person name="McCartney M.A."/>
            <person name="Auch B."/>
            <person name="Kono T."/>
            <person name="Mallez S."/>
            <person name="Becker A."/>
            <person name="Gohl D.M."/>
            <person name="Silverstein K.A.T."/>
            <person name="Koren S."/>
            <person name="Bechman K.B."/>
            <person name="Herman A."/>
            <person name="Abrahante J.E."/>
            <person name="Garbe J."/>
        </authorList>
    </citation>
    <scope>NUCLEOTIDE SEQUENCE</scope>
    <source>
        <strain evidence="1">Duluth1</strain>
        <tissue evidence="1">Whole animal</tissue>
    </source>
</reference>
<comment type="caution">
    <text evidence="1">The sequence shown here is derived from an EMBL/GenBank/DDBJ whole genome shotgun (WGS) entry which is preliminary data.</text>
</comment>
<accession>A0A9D4RH52</accession>
<dbReference type="AlphaFoldDB" id="A0A9D4RH52"/>
<dbReference type="EMBL" id="JAIWYP010000002">
    <property type="protein sequence ID" value="KAH3868109.1"/>
    <property type="molecule type" value="Genomic_DNA"/>
</dbReference>
<keyword evidence="2" id="KW-1185">Reference proteome</keyword>
<name>A0A9D4RH52_DREPO</name>
<sequence>MMIEEAIWFLGNGEEVATWRISGLSISGATTQQPKGKIVIKILKHCVNSPTGCVPWQDRMVPH</sequence>
<reference evidence="1" key="1">
    <citation type="journal article" date="2019" name="bioRxiv">
        <title>The Genome of the Zebra Mussel, Dreissena polymorpha: A Resource for Invasive Species Research.</title>
        <authorList>
            <person name="McCartney M.A."/>
            <person name="Auch B."/>
            <person name="Kono T."/>
            <person name="Mallez S."/>
            <person name="Zhang Y."/>
            <person name="Obille A."/>
            <person name="Becker A."/>
            <person name="Abrahante J.E."/>
            <person name="Garbe J."/>
            <person name="Badalamenti J.P."/>
            <person name="Herman A."/>
            <person name="Mangelson H."/>
            <person name="Liachko I."/>
            <person name="Sullivan S."/>
            <person name="Sone E.D."/>
            <person name="Koren S."/>
            <person name="Silverstein K.A.T."/>
            <person name="Beckman K.B."/>
            <person name="Gohl D.M."/>
        </authorList>
    </citation>
    <scope>NUCLEOTIDE SEQUENCE</scope>
    <source>
        <strain evidence="1">Duluth1</strain>
        <tissue evidence="1">Whole animal</tissue>
    </source>
</reference>
<gene>
    <name evidence="1" type="ORF">DPMN_031248</name>
</gene>